<evidence type="ECO:0000256" key="1">
    <source>
        <dbReference type="SAM" id="MobiDB-lite"/>
    </source>
</evidence>
<proteinExistence type="predicted"/>
<dbReference type="InterPro" id="IPR046347">
    <property type="entry name" value="bZIP_sf"/>
</dbReference>
<dbReference type="PROSITE" id="PS00036">
    <property type="entry name" value="BZIP_BASIC"/>
    <property type="match status" value="1"/>
</dbReference>
<protein>
    <recommendedName>
        <fullName evidence="2">BZIP domain-containing protein</fullName>
    </recommendedName>
</protein>
<feature type="region of interest" description="Disordered" evidence="1">
    <location>
        <begin position="27"/>
        <end position="48"/>
    </location>
</feature>
<name>A0AAD1UFZ4_EUPCR</name>
<keyword evidence="4" id="KW-1185">Reference proteome</keyword>
<organism evidence="3 4">
    <name type="scientific">Euplotes crassus</name>
    <dbReference type="NCBI Taxonomy" id="5936"/>
    <lineage>
        <taxon>Eukaryota</taxon>
        <taxon>Sar</taxon>
        <taxon>Alveolata</taxon>
        <taxon>Ciliophora</taxon>
        <taxon>Intramacronucleata</taxon>
        <taxon>Spirotrichea</taxon>
        <taxon>Hypotrichia</taxon>
        <taxon>Euplotida</taxon>
        <taxon>Euplotidae</taxon>
        <taxon>Moneuplotes</taxon>
    </lineage>
</organism>
<dbReference type="SUPFAM" id="SSF57959">
    <property type="entry name" value="Leucine zipper domain"/>
    <property type="match status" value="1"/>
</dbReference>
<feature type="compositionally biased region" description="Polar residues" evidence="1">
    <location>
        <begin position="35"/>
        <end position="45"/>
    </location>
</feature>
<gene>
    <name evidence="3" type="ORF">ECRASSUSDP1_LOCUS5999</name>
</gene>
<dbReference type="AlphaFoldDB" id="A0AAD1UFZ4"/>
<dbReference type="Gene3D" id="1.20.5.170">
    <property type="match status" value="1"/>
</dbReference>
<evidence type="ECO:0000259" key="2">
    <source>
        <dbReference type="PROSITE" id="PS00036"/>
    </source>
</evidence>
<dbReference type="InterPro" id="IPR004827">
    <property type="entry name" value="bZIP"/>
</dbReference>
<feature type="domain" description="BZIP" evidence="2">
    <location>
        <begin position="69"/>
        <end position="84"/>
    </location>
</feature>
<evidence type="ECO:0000313" key="4">
    <source>
        <dbReference type="Proteomes" id="UP001295684"/>
    </source>
</evidence>
<dbReference type="EMBL" id="CAMPGE010005813">
    <property type="protein sequence ID" value="CAI2364654.1"/>
    <property type="molecule type" value="Genomic_DNA"/>
</dbReference>
<accession>A0AAD1UFZ4</accession>
<dbReference type="GO" id="GO:0003700">
    <property type="term" value="F:DNA-binding transcription factor activity"/>
    <property type="evidence" value="ECO:0007669"/>
    <property type="project" value="InterPro"/>
</dbReference>
<dbReference type="Proteomes" id="UP001295684">
    <property type="component" value="Unassembled WGS sequence"/>
</dbReference>
<reference evidence="3" key="1">
    <citation type="submission" date="2023-07" db="EMBL/GenBank/DDBJ databases">
        <authorList>
            <consortium name="AG Swart"/>
            <person name="Singh M."/>
            <person name="Singh A."/>
            <person name="Seah K."/>
            <person name="Emmerich C."/>
        </authorList>
    </citation>
    <scope>NUCLEOTIDE SEQUENCE</scope>
    <source>
        <strain evidence="3">DP1</strain>
    </source>
</reference>
<comment type="caution">
    <text evidence="3">The sequence shown here is derived from an EMBL/GenBank/DDBJ whole genome shotgun (WGS) entry which is preliminary data.</text>
</comment>
<sequence>MGKERVRRTVGVKSNVKTEVSPQNLGKVGDICQKGNGSTSNSQINEETEINRANDYKRNSQKDLNRKQRRLMQNRRSASRLRIKNKETFSSLLQDKLELEEENTSLKEKVYESQQVLMDALQETIQIRKKIDEVQKKQNKMLIEYFNEYHQNGIFGSEFFQQLDKNSLNLNNIEERMSTPIQAHQPGYDQSGLGSNSELKNMITSESSRNPWVPFSGSSLMKNQESNYRIMQNSIDKLHSNQIQPLQNLNYLSTALNALVKEDPKKEKASFVGPKN</sequence>
<evidence type="ECO:0000313" key="3">
    <source>
        <dbReference type="EMBL" id="CAI2364654.1"/>
    </source>
</evidence>